<accession>A0A6I7HL68</accession>
<dbReference type="AlphaFoldDB" id="A0A6I7HL68"/>
<protein>
    <submittedName>
        <fullName evidence="4">2-desacetyl-2-hydroxyethyl bacteriochlorophyllide A dehydrogenase</fullName>
    </submittedName>
</protein>
<evidence type="ECO:0000259" key="2">
    <source>
        <dbReference type="Pfam" id="PF00107"/>
    </source>
</evidence>
<dbReference type="Proteomes" id="UP000252582">
    <property type="component" value="Unassembled WGS sequence"/>
</dbReference>
<proteinExistence type="predicted"/>
<evidence type="ECO:0000313" key="4">
    <source>
        <dbReference type="EMBL" id="RCW22708.1"/>
    </source>
</evidence>
<keyword evidence="1" id="KW-0560">Oxidoreductase</keyword>
<dbReference type="InterPro" id="IPR013149">
    <property type="entry name" value="ADH-like_C"/>
</dbReference>
<evidence type="ECO:0000259" key="3">
    <source>
        <dbReference type="Pfam" id="PF08240"/>
    </source>
</evidence>
<sequence length="348" mass="37082">MSSQSTSVRRMVSGVCVEPGEFRLLERDLPVAAPEGWVLVDLAAAGLCGTDYHIFEGKHPYLEYPRVIGHELSGYVAEDAEGWKKGQLVTINPYIACGKCRACLRGKPNCCMSIGVLGVHRDGGMCERIAVPASNLYDASRLSERDAALVEFLAIGAHAVRRSEAASGDRVLVTGAGPIGLGAALFARLAGAEVHIMDMSEERLGSARSLGFSHLHLADQPLLVGELEDGFDVVFDATGNPKAMEAGFLHVAHGGTYVLVSVVKGDLTFSDAEFHKREMKLVGSRNAQTPDFLHVMEALSSGAIDGSKLVSTVLSLDELPKRLPELAADRSGLIKALVALPAWRSGHA</sequence>
<gene>
    <name evidence="4" type="ORF">DFR48_108232</name>
</gene>
<dbReference type="Pfam" id="PF00107">
    <property type="entry name" value="ADH_zinc_N"/>
    <property type="match status" value="1"/>
</dbReference>
<comment type="caution">
    <text evidence="4">The sequence shown here is derived from an EMBL/GenBank/DDBJ whole genome shotgun (WGS) entry which is preliminary data.</text>
</comment>
<dbReference type="SUPFAM" id="SSF51735">
    <property type="entry name" value="NAD(P)-binding Rossmann-fold domains"/>
    <property type="match status" value="1"/>
</dbReference>
<dbReference type="EMBL" id="QPIX01000008">
    <property type="protein sequence ID" value="RCW22708.1"/>
    <property type="molecule type" value="Genomic_DNA"/>
</dbReference>
<dbReference type="InterPro" id="IPR011032">
    <property type="entry name" value="GroES-like_sf"/>
</dbReference>
<dbReference type="CDD" id="cd08261">
    <property type="entry name" value="Zn_ADH7"/>
    <property type="match status" value="1"/>
</dbReference>
<dbReference type="SUPFAM" id="SSF50129">
    <property type="entry name" value="GroES-like"/>
    <property type="match status" value="1"/>
</dbReference>
<dbReference type="InterPro" id="IPR050129">
    <property type="entry name" value="Zn_alcohol_dh"/>
</dbReference>
<feature type="domain" description="Alcohol dehydrogenase-like C-terminal" evidence="2">
    <location>
        <begin position="178"/>
        <end position="300"/>
    </location>
</feature>
<dbReference type="InterPro" id="IPR036291">
    <property type="entry name" value="NAD(P)-bd_dom_sf"/>
</dbReference>
<dbReference type="GO" id="GO:0016491">
    <property type="term" value="F:oxidoreductase activity"/>
    <property type="evidence" value="ECO:0007669"/>
    <property type="project" value="UniProtKB-KW"/>
</dbReference>
<dbReference type="PANTHER" id="PTHR43401:SF3">
    <property type="entry name" value="L-GALACTONATE-5-DEHYDROGENASE"/>
    <property type="match status" value="1"/>
</dbReference>
<evidence type="ECO:0000313" key="5">
    <source>
        <dbReference type="Proteomes" id="UP000252582"/>
    </source>
</evidence>
<feature type="domain" description="Alcohol dehydrogenase-like N-terminal" evidence="3">
    <location>
        <begin position="35"/>
        <end position="138"/>
    </location>
</feature>
<dbReference type="InterPro" id="IPR013154">
    <property type="entry name" value="ADH-like_N"/>
</dbReference>
<organism evidence="4 5">
    <name type="scientific">Ciceribacter lividus</name>
    <dbReference type="NCBI Taxonomy" id="1197950"/>
    <lineage>
        <taxon>Bacteria</taxon>
        <taxon>Pseudomonadati</taxon>
        <taxon>Pseudomonadota</taxon>
        <taxon>Alphaproteobacteria</taxon>
        <taxon>Hyphomicrobiales</taxon>
        <taxon>Rhizobiaceae</taxon>
        <taxon>Ciceribacter</taxon>
    </lineage>
</organism>
<keyword evidence="5" id="KW-1185">Reference proteome</keyword>
<name>A0A6I7HL68_9HYPH</name>
<dbReference type="Pfam" id="PF08240">
    <property type="entry name" value="ADH_N"/>
    <property type="match status" value="1"/>
</dbReference>
<evidence type="ECO:0000256" key="1">
    <source>
        <dbReference type="ARBA" id="ARBA00023002"/>
    </source>
</evidence>
<dbReference type="Gene3D" id="3.90.180.10">
    <property type="entry name" value="Medium-chain alcohol dehydrogenases, catalytic domain"/>
    <property type="match status" value="1"/>
</dbReference>
<reference evidence="4 5" key="1">
    <citation type="submission" date="2018-07" db="EMBL/GenBank/DDBJ databases">
        <title>Genomic Encyclopedia of Type Strains, Phase IV (KMG-IV): sequencing the most valuable type-strain genomes for metagenomic binning, comparative biology and taxonomic classification.</title>
        <authorList>
            <person name="Goeker M."/>
        </authorList>
    </citation>
    <scope>NUCLEOTIDE SEQUENCE [LARGE SCALE GENOMIC DNA]</scope>
    <source>
        <strain evidence="4 5">DSM 25528</strain>
    </source>
</reference>
<dbReference type="PANTHER" id="PTHR43401">
    <property type="entry name" value="L-THREONINE 3-DEHYDROGENASE"/>
    <property type="match status" value="1"/>
</dbReference>
<dbReference type="Gene3D" id="3.40.50.720">
    <property type="entry name" value="NAD(P)-binding Rossmann-like Domain"/>
    <property type="match status" value="1"/>
</dbReference>